<evidence type="ECO:0000313" key="2">
    <source>
        <dbReference type="EMBL" id="KAK8001179.1"/>
    </source>
</evidence>
<comment type="caution">
    <text evidence="2">The sequence shown here is derived from an EMBL/GenBank/DDBJ whole genome shotgun (WGS) entry which is preliminary data.</text>
</comment>
<dbReference type="EMBL" id="JAQQWI010000018">
    <property type="protein sequence ID" value="KAK8001179.1"/>
    <property type="molecule type" value="Genomic_DNA"/>
</dbReference>
<evidence type="ECO:0000259" key="1">
    <source>
        <dbReference type="Pfam" id="PF08659"/>
    </source>
</evidence>
<dbReference type="Pfam" id="PF08659">
    <property type="entry name" value="KR"/>
    <property type="match status" value="1"/>
</dbReference>
<dbReference type="Proteomes" id="UP001396898">
    <property type="component" value="Unassembled WGS sequence"/>
</dbReference>
<sequence length="82" mass="8762">MPVIEGSIQASMVLRDTDWRESVRSNVGGTWNLHGAMPRGTLGQANYVVGNAFRNAAAYHRVVAGARAMVLTLGLSFSTLVS</sequence>
<accession>A0ABR1R5W8</accession>
<reference evidence="2 3" key="1">
    <citation type="submission" date="2023-01" db="EMBL/GenBank/DDBJ databases">
        <title>Analysis of 21 Apiospora genomes using comparative genomics revels a genus with tremendous synthesis potential of carbohydrate active enzymes and secondary metabolites.</title>
        <authorList>
            <person name="Sorensen T."/>
        </authorList>
    </citation>
    <scope>NUCLEOTIDE SEQUENCE [LARGE SCALE GENOMIC DNA]</scope>
    <source>
        <strain evidence="2 3">CBS 20057</strain>
    </source>
</reference>
<organism evidence="2 3">
    <name type="scientific">Apiospora marii</name>
    <dbReference type="NCBI Taxonomy" id="335849"/>
    <lineage>
        <taxon>Eukaryota</taxon>
        <taxon>Fungi</taxon>
        <taxon>Dikarya</taxon>
        <taxon>Ascomycota</taxon>
        <taxon>Pezizomycotina</taxon>
        <taxon>Sordariomycetes</taxon>
        <taxon>Xylariomycetidae</taxon>
        <taxon>Amphisphaeriales</taxon>
        <taxon>Apiosporaceae</taxon>
        <taxon>Apiospora</taxon>
    </lineage>
</organism>
<gene>
    <name evidence="2" type="ORF">PG991_013401</name>
</gene>
<name>A0ABR1R5W8_9PEZI</name>
<proteinExistence type="predicted"/>
<protein>
    <recommendedName>
        <fullName evidence="1">Ketoreductase (KR) domain-containing protein</fullName>
    </recommendedName>
</protein>
<dbReference type="Gene3D" id="3.40.50.720">
    <property type="entry name" value="NAD(P)-binding Rossmann-like Domain"/>
    <property type="match status" value="1"/>
</dbReference>
<dbReference type="InterPro" id="IPR013968">
    <property type="entry name" value="PKS_KR"/>
</dbReference>
<keyword evidence="3" id="KW-1185">Reference proteome</keyword>
<feature type="domain" description="Ketoreductase (KR)" evidence="1">
    <location>
        <begin position="4"/>
        <end position="75"/>
    </location>
</feature>
<evidence type="ECO:0000313" key="3">
    <source>
        <dbReference type="Proteomes" id="UP001396898"/>
    </source>
</evidence>